<accession>A0A1L3GIC5</accession>
<dbReference type="GO" id="GO:0000049">
    <property type="term" value="F:tRNA binding"/>
    <property type="evidence" value="ECO:0007669"/>
    <property type="project" value="TreeGrafter"/>
</dbReference>
<dbReference type="EMBL" id="CP015518">
    <property type="protein sequence ID" value="APG25650.1"/>
    <property type="molecule type" value="Genomic_DNA"/>
</dbReference>
<protein>
    <recommendedName>
        <fullName evidence="3">NFACT RNA-binding domain-containing protein</fullName>
    </recommendedName>
</protein>
<evidence type="ECO:0000256" key="1">
    <source>
        <dbReference type="SAM" id="Coils"/>
    </source>
</evidence>
<dbReference type="PANTHER" id="PTHR15239:SF6">
    <property type="entry name" value="RIBOSOME QUALITY CONTROL COMPLEX SUBUNIT NEMF"/>
    <property type="match status" value="1"/>
</dbReference>
<evidence type="ECO:0000259" key="3">
    <source>
        <dbReference type="Pfam" id="PF05670"/>
    </source>
</evidence>
<name>A0A1L3GIC5_SYNAC</name>
<dbReference type="Gene3D" id="2.30.310.10">
    <property type="entry name" value="ibrinogen binding protein from staphylococcus aureus domain"/>
    <property type="match status" value="1"/>
</dbReference>
<sequence>MDVLFIEAVIAEIAPLIVGASVKRVHQPDADTIILRLWNGRRELRLRLSVAPGASGLYLTENPWINPPAPLRFCQLLRSRLSTLRSIRQVPGDRIALLFFEGLDGSPLRLVVELYGRCPNMILCDGQDRIIDVLHRRNGDEQHTPRRKGAIWTAPPPGPGRYALWDGGVIDDAGGLHENAAGWLMRHVHPMPALLAMELAGRMAAGEDPTEALEKFVRSWRCGERSFWTGEVDGVPRLGAFRPVCLKREQVQEFASASQAADSFYARDASNRCSGTQGQLLRIVRRALSRLQRRLDKLHQERVAAADAETWQRAGQLLTANLFRVRKGMTEIDVENFYDPGTTLRIVLDPALAPAANAERLFAKYKKLRRGIDHIERRITETLAEKPWLEALELALEEVGSGEELAVLEEEMQQARLLPRQPQKPKRRPVSGHPGLRRGLSPGGLDLYWGMNSRANDYLVRHVCRPGDRWFHVKDRPGCHLVLKNPRQDQPVPEADILYAASLAAGFSRACEEGAAEVMVAEGRAVHKPKGALPGQVHITGYHSVRVAPRRESGL</sequence>
<dbReference type="InterPro" id="IPR051608">
    <property type="entry name" value="RQC_Subunit_NEMF"/>
</dbReference>
<dbReference type="GO" id="GO:0072344">
    <property type="term" value="P:rescue of stalled ribosome"/>
    <property type="evidence" value="ECO:0007669"/>
    <property type="project" value="TreeGrafter"/>
</dbReference>
<evidence type="ECO:0000313" key="5">
    <source>
        <dbReference type="Proteomes" id="UP000182264"/>
    </source>
</evidence>
<dbReference type="KEGG" id="pace:A6070_06005"/>
<keyword evidence="1" id="KW-0175">Coiled coil</keyword>
<feature type="coiled-coil region" evidence="1">
    <location>
        <begin position="281"/>
        <end position="308"/>
    </location>
</feature>
<dbReference type="Pfam" id="PF05833">
    <property type="entry name" value="NFACT_N"/>
    <property type="match status" value="1"/>
</dbReference>
<dbReference type="Proteomes" id="UP000182264">
    <property type="component" value="Chromosome"/>
</dbReference>
<feature type="region of interest" description="Disordered" evidence="2">
    <location>
        <begin position="417"/>
        <end position="438"/>
    </location>
</feature>
<dbReference type="OrthoDB" id="9766163at2"/>
<organism evidence="4 5">
    <name type="scientific">Syntrophotalea acetylenica</name>
    <name type="common">Pelobacter acetylenicus</name>
    <dbReference type="NCBI Taxonomy" id="29542"/>
    <lineage>
        <taxon>Bacteria</taxon>
        <taxon>Pseudomonadati</taxon>
        <taxon>Thermodesulfobacteriota</taxon>
        <taxon>Desulfuromonadia</taxon>
        <taxon>Desulfuromonadales</taxon>
        <taxon>Syntrophotaleaceae</taxon>
        <taxon>Syntrophotalea</taxon>
    </lineage>
</organism>
<feature type="domain" description="NFACT RNA-binding" evidence="3">
    <location>
        <begin position="447"/>
        <end position="538"/>
    </location>
</feature>
<dbReference type="GO" id="GO:1990112">
    <property type="term" value="C:RQC complex"/>
    <property type="evidence" value="ECO:0007669"/>
    <property type="project" value="TreeGrafter"/>
</dbReference>
<dbReference type="RefSeq" id="WP_072287490.1">
    <property type="nucleotide sequence ID" value="NZ_CP015455.1"/>
</dbReference>
<reference evidence="4 5" key="1">
    <citation type="journal article" date="2017" name="Genome Announc.">
        <title>Complete Genome Sequences of Two Acetylene-Fermenting Pelobacter acetylenicus Strains.</title>
        <authorList>
            <person name="Sutton J.M."/>
            <person name="Baesman S.M."/>
            <person name="Fierst J.L."/>
            <person name="Poret-Peterson A.T."/>
            <person name="Oremland R.S."/>
            <person name="Dunlap D.S."/>
            <person name="Akob D.M."/>
        </authorList>
    </citation>
    <scope>NUCLEOTIDE SEQUENCE [LARGE SCALE GENOMIC DNA]</scope>
    <source>
        <strain evidence="4 5">DSM 3247</strain>
    </source>
</reference>
<dbReference type="AlphaFoldDB" id="A0A1L3GIC5"/>
<dbReference type="PANTHER" id="PTHR15239">
    <property type="entry name" value="NUCLEAR EXPORT MEDIATOR FACTOR NEMF"/>
    <property type="match status" value="1"/>
</dbReference>
<dbReference type="GO" id="GO:0043023">
    <property type="term" value="F:ribosomal large subunit binding"/>
    <property type="evidence" value="ECO:0007669"/>
    <property type="project" value="TreeGrafter"/>
</dbReference>
<evidence type="ECO:0000313" key="4">
    <source>
        <dbReference type="EMBL" id="APG25650.1"/>
    </source>
</evidence>
<dbReference type="Pfam" id="PF05670">
    <property type="entry name" value="NFACT-R_1"/>
    <property type="match status" value="1"/>
</dbReference>
<gene>
    <name evidence="4" type="ORF">A7E75_11970</name>
</gene>
<evidence type="ECO:0000256" key="2">
    <source>
        <dbReference type="SAM" id="MobiDB-lite"/>
    </source>
</evidence>
<dbReference type="STRING" id="29542.A6070_06005"/>
<keyword evidence="5" id="KW-1185">Reference proteome</keyword>
<proteinExistence type="predicted"/>
<dbReference type="InterPro" id="IPR008532">
    <property type="entry name" value="NFACT_RNA-bd"/>
</dbReference>